<feature type="transmembrane region" description="Helical" evidence="1">
    <location>
        <begin position="71"/>
        <end position="89"/>
    </location>
</feature>
<dbReference type="Proteomes" id="UP000238049">
    <property type="component" value="Unassembled WGS sequence"/>
</dbReference>
<accession>A0A2S7A3D2</accession>
<reference evidence="2 3" key="1">
    <citation type="submission" date="2016-08" db="EMBL/GenBank/DDBJ databases">
        <title>Evolution of the type three secretion system and type three effector repertoires in Xanthomonas.</title>
        <authorList>
            <person name="Merda D."/>
            <person name="Briand M."/>
            <person name="Bosis E."/>
            <person name="Rousseau C."/>
            <person name="Portier P."/>
            <person name="Jacques M.-A."/>
            <person name="Fischer-Le Saux M."/>
        </authorList>
    </citation>
    <scope>NUCLEOTIDE SEQUENCE [LARGE SCALE GENOMIC DNA]</scope>
    <source>
        <strain evidence="2 3">CFBP 7409</strain>
    </source>
</reference>
<keyword evidence="1" id="KW-1133">Transmembrane helix</keyword>
<gene>
    <name evidence="2" type="ORF">XarbCFBP7409_09215</name>
</gene>
<evidence type="ECO:0000313" key="3">
    <source>
        <dbReference type="Proteomes" id="UP000238049"/>
    </source>
</evidence>
<keyword evidence="1" id="KW-0472">Membrane</keyword>
<name>A0A2S7A3D2_9XANT</name>
<sequence>MTPFADLATSGRAGQRQLTRCRAALPGASFALAVVALGAAGLFVMDLHVLLPRALLGDLVLFTTLLALRDTVRIVGGLVGLALLVAHGVRPA</sequence>
<keyword evidence="1" id="KW-0812">Transmembrane</keyword>
<feature type="transmembrane region" description="Helical" evidence="1">
    <location>
        <begin position="30"/>
        <end position="51"/>
    </location>
</feature>
<evidence type="ECO:0000256" key="1">
    <source>
        <dbReference type="SAM" id="Phobius"/>
    </source>
</evidence>
<evidence type="ECO:0000313" key="2">
    <source>
        <dbReference type="EMBL" id="PPU00629.1"/>
    </source>
</evidence>
<proteinExistence type="predicted"/>
<comment type="caution">
    <text evidence="2">The sequence shown here is derived from an EMBL/GenBank/DDBJ whole genome shotgun (WGS) entry which is preliminary data.</text>
</comment>
<dbReference type="AlphaFoldDB" id="A0A2S7A3D2"/>
<organism evidence="2 3">
    <name type="scientific">Xanthomonas arboricola pv. guizotiae</name>
    <dbReference type="NCBI Taxonomy" id="487867"/>
    <lineage>
        <taxon>Bacteria</taxon>
        <taxon>Pseudomonadati</taxon>
        <taxon>Pseudomonadota</taxon>
        <taxon>Gammaproteobacteria</taxon>
        <taxon>Lysobacterales</taxon>
        <taxon>Lysobacteraceae</taxon>
        <taxon>Xanthomonas</taxon>
    </lineage>
</organism>
<dbReference type="EMBL" id="MDSL01000015">
    <property type="protein sequence ID" value="PPU00629.1"/>
    <property type="molecule type" value="Genomic_DNA"/>
</dbReference>
<protein>
    <submittedName>
        <fullName evidence="2">Uncharacterized protein</fullName>
    </submittedName>
</protein>